<proteinExistence type="inferred from homology"/>
<dbReference type="InterPro" id="IPR037944">
    <property type="entry name" value="PRX5-like"/>
</dbReference>
<dbReference type="EMBL" id="JBBXMP010000161">
    <property type="protein sequence ID" value="KAL0060775.1"/>
    <property type="molecule type" value="Genomic_DNA"/>
</dbReference>
<keyword evidence="2" id="KW-0575">Peroxidase</keyword>
<comment type="caution">
    <text evidence="7">The sequence shown here is derived from an EMBL/GenBank/DDBJ whole genome shotgun (WGS) entry which is preliminary data.</text>
</comment>
<dbReference type="Pfam" id="PF08534">
    <property type="entry name" value="Redoxin"/>
    <property type="match status" value="1"/>
</dbReference>
<dbReference type="InterPro" id="IPR013740">
    <property type="entry name" value="Redoxin"/>
</dbReference>
<dbReference type="InterPro" id="IPR036249">
    <property type="entry name" value="Thioredoxin-like_sf"/>
</dbReference>
<evidence type="ECO:0000256" key="5">
    <source>
        <dbReference type="ARBA" id="ARBA00023284"/>
    </source>
</evidence>
<evidence type="ECO:0000313" key="7">
    <source>
        <dbReference type="EMBL" id="KAL0060775.1"/>
    </source>
</evidence>
<organism evidence="7 8">
    <name type="scientific">Marasmius tenuissimus</name>
    <dbReference type="NCBI Taxonomy" id="585030"/>
    <lineage>
        <taxon>Eukaryota</taxon>
        <taxon>Fungi</taxon>
        <taxon>Dikarya</taxon>
        <taxon>Basidiomycota</taxon>
        <taxon>Agaricomycotina</taxon>
        <taxon>Agaricomycetes</taxon>
        <taxon>Agaricomycetidae</taxon>
        <taxon>Agaricales</taxon>
        <taxon>Marasmiineae</taxon>
        <taxon>Marasmiaceae</taxon>
        <taxon>Marasmius</taxon>
    </lineage>
</organism>
<keyword evidence="4" id="KW-0560">Oxidoreductase</keyword>
<keyword evidence="3" id="KW-0049">Antioxidant</keyword>
<evidence type="ECO:0000313" key="8">
    <source>
        <dbReference type="Proteomes" id="UP001437256"/>
    </source>
</evidence>
<comment type="similarity">
    <text evidence="1">Belongs to the peroxiredoxin family. Prx5 subfamily.</text>
</comment>
<gene>
    <name evidence="7" type="ORF">AAF712_012418</name>
</gene>
<evidence type="ECO:0000256" key="3">
    <source>
        <dbReference type="ARBA" id="ARBA00022862"/>
    </source>
</evidence>
<dbReference type="PROSITE" id="PS51352">
    <property type="entry name" value="THIOREDOXIN_2"/>
    <property type="match status" value="1"/>
</dbReference>
<evidence type="ECO:0000256" key="2">
    <source>
        <dbReference type="ARBA" id="ARBA00022559"/>
    </source>
</evidence>
<accession>A0ABR2ZHE6</accession>
<reference evidence="7 8" key="1">
    <citation type="submission" date="2024-05" db="EMBL/GenBank/DDBJ databases">
        <title>A draft genome resource for the thread blight pathogen Marasmius tenuissimus strain MS-2.</title>
        <authorList>
            <person name="Yulfo-Soto G.E."/>
            <person name="Baruah I.K."/>
            <person name="Amoako-Attah I."/>
            <person name="Bukari Y."/>
            <person name="Meinhardt L.W."/>
            <person name="Bailey B.A."/>
            <person name="Cohen S.P."/>
        </authorList>
    </citation>
    <scope>NUCLEOTIDE SEQUENCE [LARGE SCALE GENOMIC DNA]</scope>
    <source>
        <strain evidence="7 8">MS-2</strain>
    </source>
</reference>
<dbReference type="InterPro" id="IPR013766">
    <property type="entry name" value="Thioredoxin_domain"/>
</dbReference>
<evidence type="ECO:0000256" key="1">
    <source>
        <dbReference type="ARBA" id="ARBA00010505"/>
    </source>
</evidence>
<dbReference type="SUPFAM" id="SSF52833">
    <property type="entry name" value="Thioredoxin-like"/>
    <property type="match status" value="1"/>
</dbReference>
<name>A0ABR2ZHE6_9AGAR</name>
<sequence length="179" mass="18582">MASVLASVAQTAHSALASALSVAQVKPGSTVTSHPVKEESPFEPVTPKLEGKTVILFVPGAFSGTCTGQVPKYIDSAAEFKAKGVSNVYVVAVNDVFALKAWKEQLAPGGTDVKFYADDKGQLTSAFGLLFDATPVFGGPRAKRAVVILNGTTVETVAVEEDPTKVTVTDAKTVLAQLS</sequence>
<evidence type="ECO:0000256" key="4">
    <source>
        <dbReference type="ARBA" id="ARBA00023002"/>
    </source>
</evidence>
<evidence type="ECO:0000259" key="6">
    <source>
        <dbReference type="PROSITE" id="PS51352"/>
    </source>
</evidence>
<protein>
    <recommendedName>
        <fullName evidence="6">Thioredoxin domain-containing protein</fullName>
    </recommendedName>
</protein>
<dbReference type="Gene3D" id="3.40.30.10">
    <property type="entry name" value="Glutaredoxin"/>
    <property type="match status" value="1"/>
</dbReference>
<dbReference type="Proteomes" id="UP001437256">
    <property type="component" value="Unassembled WGS sequence"/>
</dbReference>
<keyword evidence="5" id="KW-0676">Redox-active center</keyword>
<keyword evidence="8" id="KW-1185">Reference proteome</keyword>
<feature type="domain" description="Thioredoxin" evidence="6">
    <location>
        <begin position="20"/>
        <end position="179"/>
    </location>
</feature>
<dbReference type="PANTHER" id="PTHR10430">
    <property type="entry name" value="PEROXIREDOXIN"/>
    <property type="match status" value="1"/>
</dbReference>
<dbReference type="PANTHER" id="PTHR10430:SF39">
    <property type="entry name" value="PEROXISOMAL MEMBRANE ASSOCIATED PROTEIN 20"/>
    <property type="match status" value="1"/>
</dbReference>